<dbReference type="AlphaFoldDB" id="A0A517T8W2"/>
<feature type="transmembrane region" description="Helical" evidence="5">
    <location>
        <begin position="131"/>
        <end position="153"/>
    </location>
</feature>
<evidence type="ECO:0000256" key="5">
    <source>
        <dbReference type="SAM" id="Phobius"/>
    </source>
</evidence>
<keyword evidence="3 5" id="KW-1133">Transmembrane helix</keyword>
<feature type="transmembrane region" description="Helical" evidence="5">
    <location>
        <begin position="254"/>
        <end position="281"/>
    </location>
</feature>
<dbReference type="KEGG" id="chya:V22_20580"/>
<name>A0A517T8W2_9PLAN</name>
<evidence type="ECO:0000313" key="8">
    <source>
        <dbReference type="Proteomes" id="UP000319976"/>
    </source>
</evidence>
<feature type="transmembrane region" description="Helical" evidence="5">
    <location>
        <begin position="325"/>
        <end position="347"/>
    </location>
</feature>
<feature type="transmembrane region" description="Helical" evidence="5">
    <location>
        <begin position="174"/>
        <end position="198"/>
    </location>
</feature>
<feature type="transmembrane region" description="Helical" evidence="5">
    <location>
        <begin position="218"/>
        <end position="242"/>
    </location>
</feature>
<dbReference type="RefSeq" id="WP_145262287.1">
    <property type="nucleotide sequence ID" value="NZ_CP036316.1"/>
</dbReference>
<evidence type="ECO:0000256" key="2">
    <source>
        <dbReference type="ARBA" id="ARBA00022692"/>
    </source>
</evidence>
<evidence type="ECO:0000256" key="1">
    <source>
        <dbReference type="ARBA" id="ARBA00004127"/>
    </source>
</evidence>
<dbReference type="PANTHER" id="PTHR39535:SF2">
    <property type="entry name" value="HTTM DOMAIN-CONTAINING PROTEIN"/>
    <property type="match status" value="1"/>
</dbReference>
<accession>A0A517T8W2</accession>
<evidence type="ECO:0000313" key="7">
    <source>
        <dbReference type="EMBL" id="QDT64815.1"/>
    </source>
</evidence>
<dbReference type="GO" id="GO:0012505">
    <property type="term" value="C:endomembrane system"/>
    <property type="evidence" value="ECO:0007669"/>
    <property type="project" value="UniProtKB-SubCell"/>
</dbReference>
<feature type="domain" description="HTTM-like" evidence="6">
    <location>
        <begin position="24"/>
        <end position="289"/>
    </location>
</feature>
<keyword evidence="4 5" id="KW-0472">Membrane</keyword>
<dbReference type="Proteomes" id="UP000319976">
    <property type="component" value="Chromosome"/>
</dbReference>
<organism evidence="7 8">
    <name type="scientific">Calycomorphotria hydatis</name>
    <dbReference type="NCBI Taxonomy" id="2528027"/>
    <lineage>
        <taxon>Bacteria</taxon>
        <taxon>Pseudomonadati</taxon>
        <taxon>Planctomycetota</taxon>
        <taxon>Planctomycetia</taxon>
        <taxon>Planctomycetales</taxon>
        <taxon>Planctomycetaceae</taxon>
        <taxon>Calycomorphotria</taxon>
    </lineage>
</organism>
<keyword evidence="8" id="KW-1185">Reference proteome</keyword>
<gene>
    <name evidence="7" type="ORF">V22_20580</name>
</gene>
<dbReference type="Pfam" id="PF05090">
    <property type="entry name" value="HTTM"/>
    <property type="match status" value="1"/>
</dbReference>
<reference evidence="7 8" key="1">
    <citation type="submission" date="2019-02" db="EMBL/GenBank/DDBJ databases">
        <title>Deep-cultivation of Planctomycetes and their phenomic and genomic characterization uncovers novel biology.</title>
        <authorList>
            <person name="Wiegand S."/>
            <person name="Jogler M."/>
            <person name="Boedeker C."/>
            <person name="Pinto D."/>
            <person name="Vollmers J."/>
            <person name="Rivas-Marin E."/>
            <person name="Kohn T."/>
            <person name="Peeters S.H."/>
            <person name="Heuer A."/>
            <person name="Rast P."/>
            <person name="Oberbeckmann S."/>
            <person name="Bunk B."/>
            <person name="Jeske O."/>
            <person name="Meyerdierks A."/>
            <person name="Storesund J.E."/>
            <person name="Kallscheuer N."/>
            <person name="Luecker S."/>
            <person name="Lage O.M."/>
            <person name="Pohl T."/>
            <person name="Merkel B.J."/>
            <person name="Hornburger P."/>
            <person name="Mueller R.-W."/>
            <person name="Bruemmer F."/>
            <person name="Labrenz M."/>
            <person name="Spormann A.M."/>
            <person name="Op den Camp H."/>
            <person name="Overmann J."/>
            <person name="Amann R."/>
            <person name="Jetten M.S.M."/>
            <person name="Mascher T."/>
            <person name="Medema M.H."/>
            <person name="Devos D.P."/>
            <person name="Kaster A.-K."/>
            <person name="Ovreas L."/>
            <person name="Rohde M."/>
            <person name="Galperin M.Y."/>
            <person name="Jogler C."/>
        </authorList>
    </citation>
    <scope>NUCLEOTIDE SEQUENCE [LARGE SCALE GENOMIC DNA]</scope>
    <source>
        <strain evidence="7 8">V22</strain>
    </source>
</reference>
<dbReference type="InterPro" id="IPR053934">
    <property type="entry name" value="HTTM_dom"/>
</dbReference>
<evidence type="ECO:0000256" key="3">
    <source>
        <dbReference type="ARBA" id="ARBA00022989"/>
    </source>
</evidence>
<feature type="transmembrane region" description="Helical" evidence="5">
    <location>
        <begin position="86"/>
        <end position="119"/>
    </location>
</feature>
<dbReference type="PANTHER" id="PTHR39535">
    <property type="entry name" value="SPORULATION-DELAYING PROTEIN SDPB"/>
    <property type="match status" value="1"/>
</dbReference>
<sequence length="493" mass="55904">MSQAKQTKNWQDFAPVAAWNKFFFAQEVPYALAITRIFLPLVIFADLGRRWPNIRELFSTDGATAPLWINYGFANAFPELPGEFAVAAFTVLMFLLLAVSLGWMTRLSLILVTILYFYFTNLDSISTITKYTAISCHMLLFLSMSDCGSVWSIDSWLKGTKVPPKSSVWPRRMIQLTIGIIYFAAAMTKIHTATFFSGEQMMYWMLTHLNNGHPMGEYLAMMPVLLVASAYTTVVWEMLFLFTAWQGWGRRIMVGLGVMFHGMTIVGLGLFYFPLIFYSLYFSFLSESDIVWFRKRILALSERYQLAERVSSLTLSNWGTPISRLGWMAPAAYALLLPVIGFGGIVVERQVDPYNQNSPDGPMPLPEMSANEVRRMLQPSGDIKPIDYFFTFQTGDTLVGNYLLSHKTEFSTDDKVIAQIIMQPAHPDVWLECHLVSSQGTAIIQRNMVVPREALRQTLGYQLDPVQTPPGQYTLELYMAGEHLATRTINVTE</sequence>
<dbReference type="InterPro" id="IPR052964">
    <property type="entry name" value="Sporulation_signal_mat"/>
</dbReference>
<keyword evidence="2 5" id="KW-0812">Transmembrane</keyword>
<dbReference type="EMBL" id="CP036316">
    <property type="protein sequence ID" value="QDT64815.1"/>
    <property type="molecule type" value="Genomic_DNA"/>
</dbReference>
<evidence type="ECO:0000256" key="4">
    <source>
        <dbReference type="ARBA" id="ARBA00023136"/>
    </source>
</evidence>
<protein>
    <submittedName>
        <fullName evidence="7">Vitamin K-dependent gamma-carboxylase</fullName>
    </submittedName>
</protein>
<dbReference type="InterPro" id="IPR011020">
    <property type="entry name" value="HTTM-like"/>
</dbReference>
<dbReference type="SMART" id="SM00752">
    <property type="entry name" value="HTTM"/>
    <property type="match status" value="1"/>
</dbReference>
<comment type="subcellular location">
    <subcellularLocation>
        <location evidence="1">Endomembrane system</location>
        <topology evidence="1">Multi-pass membrane protein</topology>
    </subcellularLocation>
</comment>
<evidence type="ECO:0000259" key="6">
    <source>
        <dbReference type="SMART" id="SM00752"/>
    </source>
</evidence>
<proteinExistence type="predicted"/>
<dbReference type="OrthoDB" id="252928at2"/>